<dbReference type="Gene3D" id="3.30.1370.50">
    <property type="entry name" value="R3H-like domain"/>
    <property type="match status" value="1"/>
</dbReference>
<organism evidence="3 4">
    <name type="scientific">Candidatus Onthousia faecipullorum</name>
    <dbReference type="NCBI Taxonomy" id="2840887"/>
    <lineage>
        <taxon>Bacteria</taxon>
        <taxon>Bacillati</taxon>
        <taxon>Bacillota</taxon>
        <taxon>Bacilli</taxon>
        <taxon>Candidatus Onthousia</taxon>
    </lineage>
</organism>
<dbReference type="CDD" id="cd02414">
    <property type="entry name" value="KH-II_Jag"/>
    <property type="match status" value="1"/>
</dbReference>
<dbReference type="InterPro" id="IPR039247">
    <property type="entry name" value="KhpB"/>
</dbReference>
<dbReference type="InterPro" id="IPR034079">
    <property type="entry name" value="R3H_KhpB"/>
</dbReference>
<dbReference type="PROSITE" id="PS51061">
    <property type="entry name" value="R3H"/>
    <property type="match status" value="1"/>
</dbReference>
<evidence type="ECO:0000313" key="4">
    <source>
        <dbReference type="Proteomes" id="UP000886833"/>
    </source>
</evidence>
<dbReference type="InterPro" id="IPR015946">
    <property type="entry name" value="KH_dom-like_a/b"/>
</dbReference>
<dbReference type="SUPFAM" id="SSF82708">
    <property type="entry name" value="R3H domain"/>
    <property type="match status" value="1"/>
</dbReference>
<dbReference type="EMBL" id="DVKQ01000030">
    <property type="protein sequence ID" value="HIT37315.1"/>
    <property type="molecule type" value="Genomic_DNA"/>
</dbReference>
<dbReference type="InterPro" id="IPR038008">
    <property type="entry name" value="Jag_KH"/>
</dbReference>
<accession>A0A9D1KB70</accession>
<dbReference type="GO" id="GO:0003723">
    <property type="term" value="F:RNA binding"/>
    <property type="evidence" value="ECO:0007669"/>
    <property type="project" value="InterPro"/>
</dbReference>
<gene>
    <name evidence="3" type="ORF">IAB59_02395</name>
</gene>
<dbReference type="PANTHER" id="PTHR35800:SF1">
    <property type="entry name" value="RNA-BINDING PROTEIN KHPB"/>
    <property type="match status" value="1"/>
</dbReference>
<feature type="domain" description="R3H" evidence="2">
    <location>
        <begin position="136"/>
        <end position="202"/>
    </location>
</feature>
<dbReference type="Proteomes" id="UP000886833">
    <property type="component" value="Unassembled WGS sequence"/>
</dbReference>
<evidence type="ECO:0000313" key="3">
    <source>
        <dbReference type="EMBL" id="HIT37315.1"/>
    </source>
</evidence>
<proteinExistence type="predicted"/>
<dbReference type="CDD" id="cd02644">
    <property type="entry name" value="R3H_jag"/>
    <property type="match status" value="1"/>
</dbReference>
<dbReference type="AlphaFoldDB" id="A0A9D1KB70"/>
<dbReference type="Pfam" id="PF13083">
    <property type="entry name" value="KH_KhpA-B"/>
    <property type="match status" value="1"/>
</dbReference>
<dbReference type="SMART" id="SM00393">
    <property type="entry name" value="R3H"/>
    <property type="match status" value="1"/>
</dbReference>
<evidence type="ECO:0000259" key="2">
    <source>
        <dbReference type="PROSITE" id="PS51061"/>
    </source>
</evidence>
<name>A0A9D1KB70_9FIRM</name>
<dbReference type="PANTHER" id="PTHR35800">
    <property type="entry name" value="PROTEIN JAG"/>
    <property type="match status" value="1"/>
</dbReference>
<dbReference type="InterPro" id="IPR001374">
    <property type="entry name" value="R3H_dom"/>
</dbReference>
<reference evidence="3" key="2">
    <citation type="journal article" date="2021" name="PeerJ">
        <title>Extensive microbial diversity within the chicken gut microbiome revealed by metagenomics and culture.</title>
        <authorList>
            <person name="Gilroy R."/>
            <person name="Ravi A."/>
            <person name="Getino M."/>
            <person name="Pursley I."/>
            <person name="Horton D.L."/>
            <person name="Alikhan N.F."/>
            <person name="Baker D."/>
            <person name="Gharbi K."/>
            <person name="Hall N."/>
            <person name="Watson M."/>
            <person name="Adriaenssens E.M."/>
            <person name="Foster-Nyarko E."/>
            <person name="Jarju S."/>
            <person name="Secka A."/>
            <person name="Antonio M."/>
            <person name="Oren A."/>
            <person name="Chaudhuri R.R."/>
            <person name="La Ragione R."/>
            <person name="Hildebrand F."/>
            <person name="Pallen M.J."/>
        </authorList>
    </citation>
    <scope>NUCLEOTIDE SEQUENCE</scope>
    <source>
        <strain evidence="3">CHK195-26880</strain>
    </source>
</reference>
<protein>
    <submittedName>
        <fullName evidence="3">KH domain-containing protein</fullName>
    </submittedName>
</protein>
<dbReference type="Pfam" id="PF01424">
    <property type="entry name" value="R3H"/>
    <property type="match status" value="1"/>
</dbReference>
<dbReference type="InterPro" id="IPR036867">
    <property type="entry name" value="R3H_dom_sf"/>
</dbReference>
<keyword evidence="1" id="KW-0175">Coiled coil</keyword>
<comment type="caution">
    <text evidence="3">The sequence shown here is derived from an EMBL/GenBank/DDBJ whole genome shotgun (WGS) entry which is preliminary data.</text>
</comment>
<dbReference type="Gene3D" id="3.30.300.20">
    <property type="match status" value="1"/>
</dbReference>
<reference evidence="3" key="1">
    <citation type="submission" date="2020-10" db="EMBL/GenBank/DDBJ databases">
        <authorList>
            <person name="Gilroy R."/>
        </authorList>
    </citation>
    <scope>NUCLEOTIDE SEQUENCE</scope>
    <source>
        <strain evidence="3">CHK195-26880</strain>
    </source>
</reference>
<evidence type="ECO:0000256" key="1">
    <source>
        <dbReference type="SAM" id="Coils"/>
    </source>
</evidence>
<sequence>MVNKHEFTGKTYEEAVNKAKIELQELEENLIITTKEEKKTLLSKKVEIEVIEKREVKEYLKKIIKSLLKDMGFEIDLEITVNNDTPTYRLYSTNDALLIGKDGKNLKALTTVVNAILTKEINTNYRFLIDVSNYKEKNDRRIERLAKKLAREVKETKVEVKMDSMNSYQRRLVHNILNNNKYVYTESVGEEPNRCVVIKPRD</sequence>
<feature type="coiled-coil region" evidence="1">
    <location>
        <begin position="9"/>
        <end position="36"/>
    </location>
</feature>